<dbReference type="EC" id="2.1.1.64" evidence="5"/>
<comment type="similarity">
    <text evidence="5">Belongs to the methyltransferase superfamily. UbiG/COQ3 family.</text>
</comment>
<reference evidence="6 7" key="1">
    <citation type="journal article" date="2015" name="Genome Announc.">
        <title>Complete Genome Sequence of Methylobacterium aquaticum Strain 22A, Isolated from Racomitrium japonicum Moss.</title>
        <authorList>
            <person name="Tani A."/>
            <person name="Ogura Y."/>
            <person name="Hayashi T."/>
            <person name="Kimbara K."/>
        </authorList>
    </citation>
    <scope>NUCLEOTIDE SEQUENCE [LARGE SCALE GENOMIC DNA]</scope>
    <source>
        <strain evidence="6 7">MA-22A</strain>
    </source>
</reference>
<proteinExistence type="inferred from homology"/>
<protein>
    <recommendedName>
        <fullName evidence="5">Ubiquinone biosynthesis O-methyltransferase</fullName>
    </recommendedName>
    <alternativeName>
        <fullName evidence="5">2-polyprenyl-6-hydroxyphenol methylase</fullName>
        <ecNumber evidence="5">2.1.1.222</ecNumber>
    </alternativeName>
    <alternativeName>
        <fullName evidence="5">3-demethylubiquinone 3-O-methyltransferase</fullName>
        <ecNumber evidence="5">2.1.1.64</ecNumber>
    </alternativeName>
</protein>
<evidence type="ECO:0000256" key="3">
    <source>
        <dbReference type="ARBA" id="ARBA00022688"/>
    </source>
</evidence>
<dbReference type="CDD" id="cd02440">
    <property type="entry name" value="AdoMet_MTases"/>
    <property type="match status" value="1"/>
</dbReference>
<evidence type="ECO:0000313" key="6">
    <source>
        <dbReference type="EMBL" id="BAQ43878.1"/>
    </source>
</evidence>
<dbReference type="GO" id="GO:0061542">
    <property type="term" value="F:3-demethylubiquinol 3-O-methyltransferase activity"/>
    <property type="evidence" value="ECO:0007669"/>
    <property type="project" value="UniProtKB-UniRule"/>
</dbReference>
<keyword evidence="4 5" id="KW-0949">S-adenosyl-L-methionine</keyword>
<comment type="catalytic activity">
    <reaction evidence="5">
        <text>a 3-demethylubiquinol + S-adenosyl-L-methionine = a ubiquinol + S-adenosyl-L-homocysteine + H(+)</text>
        <dbReference type="Rhea" id="RHEA:44380"/>
        <dbReference type="Rhea" id="RHEA-COMP:9566"/>
        <dbReference type="Rhea" id="RHEA-COMP:10914"/>
        <dbReference type="ChEBI" id="CHEBI:15378"/>
        <dbReference type="ChEBI" id="CHEBI:17976"/>
        <dbReference type="ChEBI" id="CHEBI:57856"/>
        <dbReference type="ChEBI" id="CHEBI:59789"/>
        <dbReference type="ChEBI" id="CHEBI:84422"/>
        <dbReference type="EC" id="2.1.1.64"/>
    </reaction>
</comment>
<evidence type="ECO:0000256" key="4">
    <source>
        <dbReference type="ARBA" id="ARBA00022691"/>
    </source>
</evidence>
<evidence type="ECO:0000256" key="2">
    <source>
        <dbReference type="ARBA" id="ARBA00022679"/>
    </source>
</evidence>
<dbReference type="UniPathway" id="UPA00232"/>
<sequence>MSEPTGPSIDRDEVARFDRLAATWWDETGPMRVLHRFNPVRLTYIRDTVCRHFGRDPLAPSPLAGLSLVDVGCGGGVLSEPLARLGAEVTGLDPAVTNVKIAQAHADEAGVPVRYRAETIEDVVSAGERFDVVCAMEVVEHVTDMPAFVRTACTAVKPGGLLFAATINRTMRSFALAIVGAEYVLGWLPKGTHDWNKFVTPDELQDAVEGGSLTVTDTTGVVFNPLTNRWSAARDTAVNYMIAAERLRA</sequence>
<gene>
    <name evidence="5 6" type="primary">ubiG</name>
    <name evidence="6" type="ORF">Maq22A_c01950</name>
</gene>
<dbReference type="Gene3D" id="3.40.50.150">
    <property type="entry name" value="Vaccinia Virus protein VP39"/>
    <property type="match status" value="1"/>
</dbReference>
<dbReference type="RefSeq" id="WP_060845483.1">
    <property type="nucleotide sequence ID" value="NZ_AP014704.1"/>
</dbReference>
<dbReference type="STRING" id="270351.Maq22A_c01950"/>
<keyword evidence="1 5" id="KW-0489">Methyltransferase</keyword>
<comment type="function">
    <text evidence="5">O-methyltransferase that catalyzes the 2 O-methylation steps in the ubiquinone biosynthetic pathway.</text>
</comment>
<dbReference type="EC" id="2.1.1.222" evidence="5"/>
<comment type="catalytic activity">
    <reaction evidence="5">
        <text>a 3-(all-trans-polyprenyl)benzene-1,2-diol + S-adenosyl-L-methionine = a 2-methoxy-6-(all-trans-polyprenyl)phenol + S-adenosyl-L-homocysteine + H(+)</text>
        <dbReference type="Rhea" id="RHEA:31411"/>
        <dbReference type="Rhea" id="RHEA-COMP:9550"/>
        <dbReference type="Rhea" id="RHEA-COMP:9551"/>
        <dbReference type="ChEBI" id="CHEBI:15378"/>
        <dbReference type="ChEBI" id="CHEBI:57856"/>
        <dbReference type="ChEBI" id="CHEBI:59789"/>
        <dbReference type="ChEBI" id="CHEBI:62729"/>
        <dbReference type="ChEBI" id="CHEBI:62731"/>
        <dbReference type="EC" id="2.1.1.222"/>
    </reaction>
</comment>
<reference evidence="7" key="2">
    <citation type="submission" date="2015-01" db="EMBL/GenBank/DDBJ databases">
        <title>Complete genome sequence of Methylobacterium aquaticum strain 22A.</title>
        <authorList>
            <person name="Tani A."/>
            <person name="Ogura Y."/>
            <person name="Hayashi T."/>
        </authorList>
    </citation>
    <scope>NUCLEOTIDE SEQUENCE [LARGE SCALE GENOMIC DNA]</scope>
    <source>
        <strain evidence="7">MA-22A</strain>
    </source>
</reference>
<keyword evidence="3 5" id="KW-0831">Ubiquinone biosynthesis</keyword>
<dbReference type="NCBIfam" id="TIGR01983">
    <property type="entry name" value="UbiG"/>
    <property type="match status" value="1"/>
</dbReference>
<dbReference type="EMBL" id="AP014704">
    <property type="protein sequence ID" value="BAQ43878.1"/>
    <property type="molecule type" value="Genomic_DNA"/>
</dbReference>
<comment type="pathway">
    <text evidence="5">Cofactor biosynthesis; ubiquinone biosynthesis.</text>
</comment>
<dbReference type="OrthoDB" id="9801538at2"/>
<feature type="binding site" evidence="5">
    <location>
        <position position="41"/>
    </location>
    <ligand>
        <name>S-adenosyl-L-methionine</name>
        <dbReference type="ChEBI" id="CHEBI:59789"/>
    </ligand>
</feature>
<dbReference type="Proteomes" id="UP000061432">
    <property type="component" value="Chromosome"/>
</dbReference>
<dbReference type="HAMAP" id="MF_00472">
    <property type="entry name" value="UbiG"/>
    <property type="match status" value="1"/>
</dbReference>
<feature type="binding site" evidence="5">
    <location>
        <position position="72"/>
    </location>
    <ligand>
        <name>S-adenosyl-L-methionine</name>
        <dbReference type="ChEBI" id="CHEBI:59789"/>
    </ligand>
</feature>
<name>A0A0C6F6C3_9HYPH</name>
<evidence type="ECO:0000256" key="5">
    <source>
        <dbReference type="HAMAP-Rule" id="MF_00472"/>
    </source>
</evidence>
<dbReference type="SUPFAM" id="SSF53335">
    <property type="entry name" value="S-adenosyl-L-methionine-dependent methyltransferases"/>
    <property type="match status" value="1"/>
</dbReference>
<dbReference type="GO" id="GO:0010420">
    <property type="term" value="F:polyprenyldihydroxybenzoate methyltransferase activity"/>
    <property type="evidence" value="ECO:0007669"/>
    <property type="project" value="InterPro"/>
</dbReference>
<feature type="binding site" evidence="5">
    <location>
        <position position="93"/>
    </location>
    <ligand>
        <name>S-adenosyl-L-methionine</name>
        <dbReference type="ChEBI" id="CHEBI:59789"/>
    </ligand>
</feature>
<dbReference type="AlphaFoldDB" id="A0A0C6F6C3"/>
<accession>A0A0C6F6C3</accession>
<dbReference type="GO" id="GO:0032259">
    <property type="term" value="P:methylation"/>
    <property type="evidence" value="ECO:0007669"/>
    <property type="project" value="UniProtKB-KW"/>
</dbReference>
<dbReference type="Pfam" id="PF13489">
    <property type="entry name" value="Methyltransf_23"/>
    <property type="match status" value="1"/>
</dbReference>
<keyword evidence="2 5" id="KW-0808">Transferase</keyword>
<dbReference type="PANTHER" id="PTHR43464:SF19">
    <property type="entry name" value="UBIQUINONE BIOSYNTHESIS O-METHYLTRANSFERASE, MITOCHONDRIAL"/>
    <property type="match status" value="1"/>
</dbReference>
<dbReference type="PATRIC" id="fig|270351.10.peg.388"/>
<dbReference type="InterPro" id="IPR010233">
    <property type="entry name" value="UbiG_MeTrfase"/>
</dbReference>
<evidence type="ECO:0000313" key="7">
    <source>
        <dbReference type="Proteomes" id="UP000061432"/>
    </source>
</evidence>
<dbReference type="GO" id="GO:0102208">
    <property type="term" value="F:2-polyprenyl-6-hydroxyphenol methylase activity"/>
    <property type="evidence" value="ECO:0007669"/>
    <property type="project" value="UniProtKB-EC"/>
</dbReference>
<keyword evidence="6" id="KW-0830">Ubiquinone</keyword>
<dbReference type="PANTHER" id="PTHR43464">
    <property type="entry name" value="METHYLTRANSFERASE"/>
    <property type="match status" value="1"/>
</dbReference>
<evidence type="ECO:0000256" key="1">
    <source>
        <dbReference type="ARBA" id="ARBA00022603"/>
    </source>
</evidence>
<dbReference type="KEGG" id="maqu:Maq22A_c01950"/>
<organism evidence="6 7">
    <name type="scientific">Methylobacterium aquaticum</name>
    <dbReference type="NCBI Taxonomy" id="270351"/>
    <lineage>
        <taxon>Bacteria</taxon>
        <taxon>Pseudomonadati</taxon>
        <taxon>Pseudomonadota</taxon>
        <taxon>Alphaproteobacteria</taxon>
        <taxon>Hyphomicrobiales</taxon>
        <taxon>Methylobacteriaceae</taxon>
        <taxon>Methylobacterium</taxon>
    </lineage>
</organism>
<dbReference type="InterPro" id="IPR029063">
    <property type="entry name" value="SAM-dependent_MTases_sf"/>
</dbReference>
<feature type="binding site" evidence="5">
    <location>
        <position position="136"/>
    </location>
    <ligand>
        <name>S-adenosyl-L-methionine</name>
        <dbReference type="ChEBI" id="CHEBI:59789"/>
    </ligand>
</feature>